<evidence type="ECO:0000313" key="1">
    <source>
        <dbReference type="EMBL" id="QAY81092.1"/>
    </source>
</evidence>
<protein>
    <recommendedName>
        <fullName evidence="2">Single-stranded DNA binding protein</fullName>
    </recommendedName>
</protein>
<name>A0A6B7EW31_9PHAE</name>
<evidence type="ECO:0008006" key="2">
    <source>
        <dbReference type="Google" id="ProtNLM"/>
    </source>
</evidence>
<proteinExistence type="predicted"/>
<dbReference type="EMBL" id="MG739403">
    <property type="protein sequence ID" value="QAY81092.1"/>
    <property type="molecule type" value="Genomic_DNA"/>
</dbReference>
<accession>A0A6B7EW31</accession>
<keyword evidence="1" id="KW-0934">Plastid</keyword>
<dbReference type="GeneID" id="44149712"/>
<dbReference type="AlphaFoldDB" id="A0A6B7EW31"/>
<sequence>MNHAIFVVKVIGEPVHLVYKEYETIEIKVQFPVLRQKDSRGELTLLLWGDYRNDFLKYYKVQDHLIIEGTLTLKGYKNGENEAKVIVKRLYPFLLV</sequence>
<reference evidence="1" key="1">
    <citation type="journal article" date="2020" name="Sci. Rep.">
        <title>Organelle inheritance and genome architecture variation in isogamous brown algae.</title>
        <authorList>
            <person name="Choi J.W."/>
            <person name="Graf L."/>
            <person name="Peters A.F."/>
            <person name="Cock J.M."/>
            <person name="Nishitsuji K."/>
            <person name="Arimoto A."/>
            <person name="Shoguchi E."/>
            <person name="Nagasato C."/>
            <person name="Choi C.G."/>
            <person name="Yoon H.S."/>
        </authorList>
    </citation>
    <scope>NUCLEOTIDE SEQUENCE</scope>
</reference>
<geneLocation type="plastid" evidence="1"/>
<organism evidence="1">
    <name type="scientific">Cladosiphon okamuranus</name>
    <dbReference type="NCBI Taxonomy" id="309737"/>
    <lineage>
        <taxon>Eukaryota</taxon>
        <taxon>Sar</taxon>
        <taxon>Stramenopiles</taxon>
        <taxon>Ochrophyta</taxon>
        <taxon>PX clade</taxon>
        <taxon>Phaeophyceae</taxon>
        <taxon>Ectocarpales</taxon>
        <taxon>Chordariaceae</taxon>
        <taxon>Cladosiphon</taxon>
    </lineage>
</organism>
<dbReference type="RefSeq" id="YP_009730856.1">
    <property type="nucleotide sequence ID" value="NC_046005.1"/>
</dbReference>
<gene>
    <name evidence="1" type="primary">ycf41</name>
    <name evidence="1" type="ORF">Coka_128</name>
</gene>